<feature type="transmembrane region" description="Helical" evidence="1">
    <location>
        <begin position="127"/>
        <end position="146"/>
    </location>
</feature>
<proteinExistence type="predicted"/>
<keyword evidence="1" id="KW-1133">Transmembrane helix</keyword>
<name>A0A9X9F6N3_BACCE</name>
<protein>
    <submittedName>
        <fullName evidence="2">Uncharacterized protein</fullName>
    </submittedName>
</protein>
<keyword evidence="1" id="KW-0812">Transmembrane</keyword>
<gene>
    <name evidence="2" type="ORF">FC695_12690</name>
</gene>
<sequence>MFKLIHKRGINLLSFLLLILVVVANSLFTIKQFKVIEEFHKMEMPLQLFTDSFVTVFLILIQLVVSITVVVIETLFITFSTNFITHKKLKFSNFFPIIVSANIASVLLNMVIFSIAGLNNLYDVQWIGWSPGSQLFLAGFVYLYLLNLDDSISNRLKIKLSTIIFLITYGLTVIFQMMITFI</sequence>
<evidence type="ECO:0000313" key="3">
    <source>
        <dbReference type="Proteomes" id="UP000308444"/>
    </source>
</evidence>
<comment type="caution">
    <text evidence="2">The sequence shown here is derived from an EMBL/GenBank/DDBJ whole genome shotgun (WGS) entry which is preliminary data.</text>
</comment>
<dbReference type="EMBL" id="SZOH01000752">
    <property type="protein sequence ID" value="TKJ03980.1"/>
    <property type="molecule type" value="Genomic_DNA"/>
</dbReference>
<evidence type="ECO:0000256" key="1">
    <source>
        <dbReference type="SAM" id="Phobius"/>
    </source>
</evidence>
<feature type="transmembrane region" description="Helical" evidence="1">
    <location>
        <begin position="53"/>
        <end position="79"/>
    </location>
</feature>
<feature type="transmembrane region" description="Helical" evidence="1">
    <location>
        <begin position="91"/>
        <end position="115"/>
    </location>
</feature>
<accession>A0A9X9F6N3</accession>
<keyword evidence="1" id="KW-0472">Membrane</keyword>
<reference evidence="2 3" key="1">
    <citation type="journal article" date="2019" name="Environ. Microbiol.">
        <title>An active ?-lactamase is a part of an orchestrated cell wall stress resistance network of Bacillus subtilis and related rhizosphere species.</title>
        <authorList>
            <person name="Bucher T."/>
            <person name="Keren-Paz A."/>
            <person name="Hausser J."/>
            <person name="Olender T."/>
            <person name="Cytryn E."/>
            <person name="Kolodkin-Gal I."/>
        </authorList>
    </citation>
    <scope>NUCLEOTIDE SEQUENCE [LARGE SCALE GENOMIC DNA]</scope>
    <source>
        <strain evidence="2 3">I32</strain>
    </source>
</reference>
<dbReference type="Proteomes" id="UP000308444">
    <property type="component" value="Unassembled WGS sequence"/>
</dbReference>
<feature type="transmembrane region" description="Helical" evidence="1">
    <location>
        <begin position="158"/>
        <end position="179"/>
    </location>
</feature>
<dbReference type="RefSeq" id="WP_097913222.1">
    <property type="nucleotide sequence ID" value="NZ_JANIAT010000009.1"/>
</dbReference>
<dbReference type="AlphaFoldDB" id="A0A9X9F6N3"/>
<evidence type="ECO:0000313" key="2">
    <source>
        <dbReference type="EMBL" id="TKJ03980.1"/>
    </source>
</evidence>
<organism evidence="2 3">
    <name type="scientific">Bacillus cereus</name>
    <dbReference type="NCBI Taxonomy" id="1396"/>
    <lineage>
        <taxon>Bacteria</taxon>
        <taxon>Bacillati</taxon>
        <taxon>Bacillota</taxon>
        <taxon>Bacilli</taxon>
        <taxon>Bacillales</taxon>
        <taxon>Bacillaceae</taxon>
        <taxon>Bacillus</taxon>
        <taxon>Bacillus cereus group</taxon>
    </lineage>
</organism>